<evidence type="ECO:0000313" key="2">
    <source>
        <dbReference type="Proteomes" id="UP000559256"/>
    </source>
</evidence>
<dbReference type="EMBL" id="JAACJM010000020">
    <property type="protein sequence ID" value="KAF5367158.1"/>
    <property type="molecule type" value="Genomic_DNA"/>
</dbReference>
<accession>A0A8H5GLD1</accession>
<gene>
    <name evidence="1" type="ORF">D9758_004002</name>
</gene>
<organism evidence="1 2">
    <name type="scientific">Tetrapyrgos nigripes</name>
    <dbReference type="NCBI Taxonomy" id="182062"/>
    <lineage>
        <taxon>Eukaryota</taxon>
        <taxon>Fungi</taxon>
        <taxon>Dikarya</taxon>
        <taxon>Basidiomycota</taxon>
        <taxon>Agaricomycotina</taxon>
        <taxon>Agaricomycetes</taxon>
        <taxon>Agaricomycetidae</taxon>
        <taxon>Agaricales</taxon>
        <taxon>Marasmiineae</taxon>
        <taxon>Marasmiaceae</taxon>
        <taxon>Tetrapyrgos</taxon>
    </lineage>
</organism>
<name>A0A8H5GLD1_9AGAR</name>
<dbReference type="OrthoDB" id="2897339at2759"/>
<dbReference type="AlphaFoldDB" id="A0A8H5GLD1"/>
<reference evidence="1 2" key="1">
    <citation type="journal article" date="2020" name="ISME J.">
        <title>Uncovering the hidden diversity of litter-decomposition mechanisms in mushroom-forming fungi.</title>
        <authorList>
            <person name="Floudas D."/>
            <person name="Bentzer J."/>
            <person name="Ahren D."/>
            <person name="Johansson T."/>
            <person name="Persson P."/>
            <person name="Tunlid A."/>
        </authorList>
    </citation>
    <scope>NUCLEOTIDE SEQUENCE [LARGE SCALE GENOMIC DNA]</scope>
    <source>
        <strain evidence="1 2">CBS 291.85</strain>
    </source>
</reference>
<keyword evidence="2" id="KW-1185">Reference proteome</keyword>
<evidence type="ECO:0000313" key="1">
    <source>
        <dbReference type="EMBL" id="KAF5367158.1"/>
    </source>
</evidence>
<dbReference type="Proteomes" id="UP000559256">
    <property type="component" value="Unassembled WGS sequence"/>
</dbReference>
<protein>
    <recommendedName>
        <fullName evidence="3">ABA 3 protein</fullName>
    </recommendedName>
</protein>
<proteinExistence type="predicted"/>
<sequence length="403" mass="46385">MEQNVTNASQTPRSNDTWYYPPDIANDLQGVELPDELKNEAFACAWEYSRCVIPQYTNWDRYVAFMRVIIIGIIAEFRGSLVDVAAGDNILGYSLNGTLAALFEGTPGHEDMCREFRSFLLITADKASGRRDGELFRRYVNALTQSPRHWFRMRDCDALARFTIAAALACNDLDDIWFTDDQFEMLSEIGDTLYDAVAFYKHRSEGETNNTFAYVPEDVRINAFRRARETLWGLDVAWARKPELQGVINFVRFFGGPIHMMMRRYRFVEEDLTIGKPETDHVVDQTRHNYKLWNRVDVGENSKTVQDLQRYRNLISRSDELMFTGLADFLETGGDGVCDRCQYRASYGAESNYRFGGVELCVECRAKWRDYLESFPERAAKVFPETFKSTTAVREGTHLSVIA</sequence>
<comment type="caution">
    <text evidence="1">The sequence shown here is derived from an EMBL/GenBank/DDBJ whole genome shotgun (WGS) entry which is preliminary data.</text>
</comment>
<evidence type="ECO:0008006" key="3">
    <source>
        <dbReference type="Google" id="ProtNLM"/>
    </source>
</evidence>